<evidence type="ECO:0000313" key="1">
    <source>
        <dbReference type="EMBL" id="URZ10918.1"/>
    </source>
</evidence>
<reference evidence="1 2" key="1">
    <citation type="submission" date="2022-04" db="EMBL/GenBank/DDBJ databases">
        <title>Genome sequence of C. roseum typestrain.</title>
        <authorList>
            <person name="Poehlein A."/>
            <person name="Schoch T."/>
            <person name="Duerre P."/>
            <person name="Daniel R."/>
        </authorList>
    </citation>
    <scope>NUCLEOTIDE SEQUENCE [LARGE SCALE GENOMIC DNA]</scope>
    <source>
        <strain evidence="1 2">DSM 7320</strain>
    </source>
</reference>
<proteinExistence type="predicted"/>
<dbReference type="AlphaFoldDB" id="A0A1S8LRH3"/>
<dbReference type="Proteomes" id="UP000190951">
    <property type="component" value="Chromosome"/>
</dbReference>
<evidence type="ECO:0000313" key="2">
    <source>
        <dbReference type="Proteomes" id="UP000190951"/>
    </source>
</evidence>
<organism evidence="1 2">
    <name type="scientific">Clostridium felsineum</name>
    <dbReference type="NCBI Taxonomy" id="36839"/>
    <lineage>
        <taxon>Bacteria</taxon>
        <taxon>Bacillati</taxon>
        <taxon>Bacillota</taxon>
        <taxon>Clostridia</taxon>
        <taxon>Eubacteriales</taxon>
        <taxon>Clostridiaceae</taxon>
        <taxon>Clostridium</taxon>
    </lineage>
</organism>
<name>A0A1S8LRH3_9CLOT</name>
<accession>A0A1S8LRH3</accession>
<keyword evidence="2" id="KW-1185">Reference proteome</keyword>
<dbReference type="EMBL" id="CP096983">
    <property type="protein sequence ID" value="URZ10918.1"/>
    <property type="molecule type" value="Genomic_DNA"/>
</dbReference>
<dbReference type="RefSeq" id="WP_077835416.1">
    <property type="nucleotide sequence ID" value="NZ_CP096983.1"/>
</dbReference>
<protein>
    <submittedName>
        <fullName evidence="1">Uncharacterized protein</fullName>
    </submittedName>
</protein>
<dbReference type="STRING" id="84029.CROST_11020"/>
<gene>
    <name evidence="1" type="ORF">CROST_016340</name>
</gene>
<dbReference type="KEGG" id="crw:CROST_016340"/>
<sequence length="122" mass="14888">MQIKYKDDKSIESRIKRYFDDLKKIEIYKSKLKYFEDNKYLITNDINQDVKDIKAAITKMEFKNKDVELIIKNLNSEEKIYVESRYKDELSIVKVKEKLYMSKNTYYKVRKNVIEKVRKLVL</sequence>